<name>A0A9D2FG48_9FIRM</name>
<evidence type="ECO:0000313" key="2">
    <source>
        <dbReference type="EMBL" id="HIZ58525.1"/>
    </source>
</evidence>
<comment type="caution">
    <text evidence="2">The sequence shown here is derived from an EMBL/GenBank/DDBJ whole genome shotgun (WGS) entry which is preliminary data.</text>
</comment>
<sequence>MNLLTAVLSGAVWVLARLGLALLAVLGAALLLALAALLIPFCADVAWEGEAGDPDAPGRLRVRAGACGITLPVWEYPKPAPPPGAPSAPPKQPGPLRRLLARLKARRAARRQKRAAARKPRPARPPRQKARLTLHVLRTLLQGAGRLTRAAFGALRITRIRLFWPVTGPEPDEAARAYGKANAWLYPTLGALSHFLYLDFEELRLTPWLDPDAPAPAARVSFRVSARALFVLIAAVQVLIRFYREKVLDVFL</sequence>
<evidence type="ECO:0000256" key="1">
    <source>
        <dbReference type="SAM" id="Phobius"/>
    </source>
</evidence>
<proteinExistence type="predicted"/>
<keyword evidence="1" id="KW-0472">Membrane</keyword>
<reference evidence="2" key="2">
    <citation type="submission" date="2021-04" db="EMBL/GenBank/DDBJ databases">
        <authorList>
            <person name="Gilroy R."/>
        </authorList>
    </citation>
    <scope>NUCLEOTIDE SEQUENCE</scope>
    <source>
        <strain evidence="2">ChiBcec16-3735</strain>
    </source>
</reference>
<organism evidence="2 3">
    <name type="scientific">Candidatus Faecalibacterium gallistercoris</name>
    <dbReference type="NCBI Taxonomy" id="2838579"/>
    <lineage>
        <taxon>Bacteria</taxon>
        <taxon>Bacillati</taxon>
        <taxon>Bacillota</taxon>
        <taxon>Clostridia</taxon>
        <taxon>Eubacteriales</taxon>
        <taxon>Oscillospiraceae</taxon>
        <taxon>Faecalibacterium</taxon>
    </lineage>
</organism>
<keyword evidence="1" id="KW-0812">Transmembrane</keyword>
<evidence type="ECO:0000313" key="3">
    <source>
        <dbReference type="Proteomes" id="UP000824065"/>
    </source>
</evidence>
<dbReference type="AlphaFoldDB" id="A0A9D2FG48"/>
<reference evidence="2" key="1">
    <citation type="journal article" date="2021" name="PeerJ">
        <title>Extensive microbial diversity within the chicken gut microbiome revealed by metagenomics and culture.</title>
        <authorList>
            <person name="Gilroy R."/>
            <person name="Ravi A."/>
            <person name="Getino M."/>
            <person name="Pursley I."/>
            <person name="Horton D.L."/>
            <person name="Alikhan N.F."/>
            <person name="Baker D."/>
            <person name="Gharbi K."/>
            <person name="Hall N."/>
            <person name="Watson M."/>
            <person name="Adriaenssens E.M."/>
            <person name="Foster-Nyarko E."/>
            <person name="Jarju S."/>
            <person name="Secka A."/>
            <person name="Antonio M."/>
            <person name="Oren A."/>
            <person name="Chaudhuri R.R."/>
            <person name="La Ragione R."/>
            <person name="Hildebrand F."/>
            <person name="Pallen M.J."/>
        </authorList>
    </citation>
    <scope>NUCLEOTIDE SEQUENCE</scope>
    <source>
        <strain evidence="2">ChiBcec16-3735</strain>
    </source>
</reference>
<dbReference type="Proteomes" id="UP000824065">
    <property type="component" value="Unassembled WGS sequence"/>
</dbReference>
<accession>A0A9D2FG48</accession>
<protein>
    <submittedName>
        <fullName evidence="2">DUF2953 domain-containing protein</fullName>
    </submittedName>
</protein>
<gene>
    <name evidence="2" type="ORF">H9725_08105</name>
</gene>
<keyword evidence="1" id="KW-1133">Transmembrane helix</keyword>
<dbReference type="EMBL" id="DXBJ01000057">
    <property type="protein sequence ID" value="HIZ58525.1"/>
    <property type="molecule type" value="Genomic_DNA"/>
</dbReference>
<feature type="transmembrane region" description="Helical" evidence="1">
    <location>
        <begin position="12"/>
        <end position="39"/>
    </location>
</feature>